<reference evidence="1" key="1">
    <citation type="submission" date="2014-03" db="EMBL/GenBank/DDBJ databases">
        <title>The sialotranscriptome of Amblyomma triste, Amblyomma parvum and Amblyomma cajennense ticks, uncovered by 454-based RNA-seq.</title>
        <authorList>
            <person name="Garcia G.R."/>
            <person name="Gardinassi L.G."/>
            <person name="Ribeiro J.M."/>
            <person name="Anatriello E."/>
            <person name="Ferreira B.R."/>
            <person name="Moreira H.N."/>
            <person name="Mafra C."/>
            <person name="Olegario M.M."/>
            <person name="Szabo P.J."/>
            <person name="Miranda-Santos I.K."/>
            <person name="Maruyama S.R."/>
        </authorList>
    </citation>
    <scope>NUCLEOTIDE SEQUENCE</scope>
    <source>
        <strain evidence="1">Uberlandia</strain>
        <tissue evidence="1">Salivary glands</tissue>
    </source>
</reference>
<dbReference type="EMBL" id="GBBK01005760">
    <property type="protein sequence ID" value="JAC18722.1"/>
    <property type="molecule type" value="mRNA"/>
</dbReference>
<name>A0A023FB67_AMBCJ</name>
<proteinExistence type="evidence at transcript level"/>
<sequence>MFTLFFTSLFFLFFGSAVLLMFTLFFSFLSFFCAARFVSCSQGFPKRGFFSQLSSCVVKPSQESTVL</sequence>
<dbReference type="AlphaFoldDB" id="A0A023FB67"/>
<protein>
    <submittedName>
        <fullName evidence="1">Putative secreted protein</fullName>
    </submittedName>
</protein>
<evidence type="ECO:0000313" key="1">
    <source>
        <dbReference type="EMBL" id="JAC18722.1"/>
    </source>
</evidence>
<accession>A0A023FB67</accession>
<organism evidence="1">
    <name type="scientific">Amblyomma cajennense</name>
    <name type="common">Cayenne tick</name>
    <name type="synonym">Acarus cajennensis</name>
    <dbReference type="NCBI Taxonomy" id="34607"/>
    <lineage>
        <taxon>Eukaryota</taxon>
        <taxon>Metazoa</taxon>
        <taxon>Ecdysozoa</taxon>
        <taxon>Arthropoda</taxon>
        <taxon>Chelicerata</taxon>
        <taxon>Arachnida</taxon>
        <taxon>Acari</taxon>
        <taxon>Parasitiformes</taxon>
        <taxon>Ixodida</taxon>
        <taxon>Ixodoidea</taxon>
        <taxon>Ixodidae</taxon>
        <taxon>Amblyomminae</taxon>
        <taxon>Amblyomma</taxon>
    </lineage>
</organism>